<dbReference type="Pfam" id="PF02974">
    <property type="entry name" value="Inh"/>
    <property type="match status" value="1"/>
</dbReference>
<dbReference type="AlphaFoldDB" id="A0A376AEX0"/>
<dbReference type="InterPro" id="IPR021140">
    <property type="entry name" value="Inh/Omp19"/>
</dbReference>
<proteinExistence type="predicted"/>
<dbReference type="Proteomes" id="UP000254764">
    <property type="component" value="Unassembled WGS sequence"/>
</dbReference>
<dbReference type="OrthoDB" id="8397223at2"/>
<dbReference type="EMBL" id="UEYP01000002">
    <property type="protein sequence ID" value="SSC66379.1"/>
    <property type="molecule type" value="Genomic_DNA"/>
</dbReference>
<evidence type="ECO:0000256" key="2">
    <source>
        <dbReference type="SAM" id="SignalP"/>
    </source>
</evidence>
<evidence type="ECO:0000259" key="3">
    <source>
        <dbReference type="Pfam" id="PF02974"/>
    </source>
</evidence>
<dbReference type="SUPFAM" id="SSF50882">
    <property type="entry name" value="beta-Barrel protease inhibitors"/>
    <property type="match status" value="1"/>
</dbReference>
<evidence type="ECO:0000313" key="5">
    <source>
        <dbReference type="Proteomes" id="UP000254764"/>
    </source>
</evidence>
<protein>
    <recommendedName>
        <fullName evidence="3">Alkaline proteinase inhibitor/ Outer membrane lipoprotein Omp19 domain-containing protein</fullName>
    </recommendedName>
</protein>
<name>A0A376AEX0_9HYPH</name>
<evidence type="ECO:0000313" key="4">
    <source>
        <dbReference type="EMBL" id="SSC66379.1"/>
    </source>
</evidence>
<feature type="chain" id="PRO_5017086656" description="Alkaline proteinase inhibitor/ Outer membrane lipoprotein Omp19 domain-containing protein" evidence="2">
    <location>
        <begin position="26"/>
        <end position="238"/>
    </location>
</feature>
<accession>A0A376AEX0</accession>
<keyword evidence="1 2" id="KW-0732">Signal</keyword>
<feature type="signal peptide" evidence="2">
    <location>
        <begin position="1"/>
        <end position="25"/>
    </location>
</feature>
<sequence>MAFKRLILALTAALSMATAPLPARAQSGAPHRLVGMWNVEAGGPVGKCQIELQNHTFAGRLAARSILCMGPLAFVNGWAPERNGFILFGIDGRPIASLAPARGIMNGRLADGSLVVMRPAGGQRMDAAQPQTGGGANPCYIREDTGKCVGPEDTVAPRGPHPVRVLITGLMNIRRERSLESQVVGQVKAGQCIIVNACFDTKWGVRCEIPMDGGATRGFILKYYEKKGRDYVGFVNRC</sequence>
<keyword evidence="5" id="KW-1185">Reference proteome</keyword>
<feature type="domain" description="Alkaline proteinase inhibitor/ Outer membrane lipoprotein Omp19" evidence="3">
    <location>
        <begin position="30"/>
        <end position="117"/>
    </location>
</feature>
<gene>
    <name evidence="4" type="ORF">RHIZ70_2087</name>
</gene>
<dbReference type="InterPro" id="IPR016085">
    <property type="entry name" value="Protease_inh_B-barrel_dom"/>
</dbReference>
<dbReference type="RefSeq" id="WP_115669177.1">
    <property type="nucleotide sequence ID" value="NZ_UEYP01000002.1"/>
</dbReference>
<reference evidence="5" key="1">
    <citation type="submission" date="2018-07" db="EMBL/GenBank/DDBJ databases">
        <authorList>
            <person name="Peiro R."/>
            <person name="Begona"/>
            <person name="Cbmso G."/>
            <person name="Lopez M."/>
            <person name="Gonzalez S."/>
        </authorList>
    </citation>
    <scope>NUCLEOTIDE SEQUENCE [LARGE SCALE GENOMIC DNA]</scope>
</reference>
<evidence type="ECO:0000256" key="1">
    <source>
        <dbReference type="ARBA" id="ARBA00022729"/>
    </source>
</evidence>
<dbReference type="GO" id="GO:0004866">
    <property type="term" value="F:endopeptidase inhibitor activity"/>
    <property type="evidence" value="ECO:0007669"/>
    <property type="project" value="InterPro"/>
</dbReference>
<organism evidence="4 5">
    <name type="scientific">Ciceribacter selenitireducens ATCC BAA-1503</name>
    <dbReference type="NCBI Taxonomy" id="1336235"/>
    <lineage>
        <taxon>Bacteria</taxon>
        <taxon>Pseudomonadati</taxon>
        <taxon>Pseudomonadota</taxon>
        <taxon>Alphaproteobacteria</taxon>
        <taxon>Hyphomicrobiales</taxon>
        <taxon>Rhizobiaceae</taxon>
        <taxon>Ciceribacter</taxon>
    </lineage>
</organism>